<dbReference type="EMBL" id="WHVB01000002">
    <property type="protein sequence ID" value="KAF8486239.1"/>
    <property type="molecule type" value="Genomic_DNA"/>
</dbReference>
<dbReference type="OrthoDB" id="429671at2759"/>
<proteinExistence type="predicted"/>
<dbReference type="SUPFAM" id="SSF54001">
    <property type="entry name" value="Cysteine proteinases"/>
    <property type="match status" value="1"/>
</dbReference>
<name>A0A9P5N4F6_9AGAM</name>
<feature type="region of interest" description="Disordered" evidence="1">
    <location>
        <begin position="19"/>
        <end position="42"/>
    </location>
</feature>
<feature type="region of interest" description="Disordered" evidence="1">
    <location>
        <begin position="80"/>
        <end position="102"/>
    </location>
</feature>
<evidence type="ECO:0000313" key="2">
    <source>
        <dbReference type="EMBL" id="KAF8486239.1"/>
    </source>
</evidence>
<dbReference type="Proteomes" id="UP000759537">
    <property type="component" value="Unassembled WGS sequence"/>
</dbReference>
<evidence type="ECO:0000313" key="3">
    <source>
        <dbReference type="Proteomes" id="UP000759537"/>
    </source>
</evidence>
<feature type="compositionally biased region" description="Basic and acidic residues" evidence="1">
    <location>
        <begin position="28"/>
        <end position="39"/>
    </location>
</feature>
<protein>
    <submittedName>
        <fullName evidence="2">Uncharacterized protein</fullName>
    </submittedName>
</protein>
<sequence length="328" mass="36437">MDAAVRFLDEFAYEEKSSLTRQAANGKVGEDEGGKKEVDGDGPQQDAAVLLCIYLEAFDEQLVTLQSSISTPKQVSTLKVEELEETQSGEGQTEVGEKDYTVSSVESPISHIQYSVEVPPNHTRAKSTYNVTVEDWRSLNLNIQVRPIRCTLFKTNSHKSRCRNPCRSADLPRASEPTGASRGTSTLHLERFLYDASADGIKKISKPIQFAPELEIPLGTIFSYVSPCYLRPIILHDSVGPEIMVPISRKICGTSALQALWGALLPRRVRKRWSHMVDVLHPNGYNGGGEAWLHIDDKAVSTVRHEDVFGGHENEQVLIYCRSAPTRT</sequence>
<accession>A0A9P5N4F6</accession>
<organism evidence="2 3">
    <name type="scientific">Russula ochroleuca</name>
    <dbReference type="NCBI Taxonomy" id="152965"/>
    <lineage>
        <taxon>Eukaryota</taxon>
        <taxon>Fungi</taxon>
        <taxon>Dikarya</taxon>
        <taxon>Basidiomycota</taxon>
        <taxon>Agaricomycotina</taxon>
        <taxon>Agaricomycetes</taxon>
        <taxon>Russulales</taxon>
        <taxon>Russulaceae</taxon>
        <taxon>Russula</taxon>
    </lineage>
</organism>
<comment type="caution">
    <text evidence="2">The sequence shown here is derived from an EMBL/GenBank/DDBJ whole genome shotgun (WGS) entry which is preliminary data.</text>
</comment>
<dbReference type="AlphaFoldDB" id="A0A9P5N4F6"/>
<evidence type="ECO:0000256" key="1">
    <source>
        <dbReference type="SAM" id="MobiDB-lite"/>
    </source>
</evidence>
<reference evidence="2" key="1">
    <citation type="submission" date="2019-10" db="EMBL/GenBank/DDBJ databases">
        <authorList>
            <consortium name="DOE Joint Genome Institute"/>
            <person name="Kuo A."/>
            <person name="Miyauchi S."/>
            <person name="Kiss E."/>
            <person name="Drula E."/>
            <person name="Kohler A."/>
            <person name="Sanchez-Garcia M."/>
            <person name="Andreopoulos B."/>
            <person name="Barry K.W."/>
            <person name="Bonito G."/>
            <person name="Buee M."/>
            <person name="Carver A."/>
            <person name="Chen C."/>
            <person name="Cichocki N."/>
            <person name="Clum A."/>
            <person name="Culley D."/>
            <person name="Crous P.W."/>
            <person name="Fauchery L."/>
            <person name="Girlanda M."/>
            <person name="Hayes R."/>
            <person name="Keri Z."/>
            <person name="LaButti K."/>
            <person name="Lipzen A."/>
            <person name="Lombard V."/>
            <person name="Magnuson J."/>
            <person name="Maillard F."/>
            <person name="Morin E."/>
            <person name="Murat C."/>
            <person name="Nolan M."/>
            <person name="Ohm R."/>
            <person name="Pangilinan J."/>
            <person name="Pereira M."/>
            <person name="Perotto S."/>
            <person name="Peter M."/>
            <person name="Riley R."/>
            <person name="Sitrit Y."/>
            <person name="Stielow B."/>
            <person name="Szollosi G."/>
            <person name="Zifcakova L."/>
            <person name="Stursova M."/>
            <person name="Spatafora J.W."/>
            <person name="Tedersoo L."/>
            <person name="Vaario L.-M."/>
            <person name="Yamada A."/>
            <person name="Yan M."/>
            <person name="Wang P."/>
            <person name="Xu J."/>
            <person name="Bruns T."/>
            <person name="Baldrian P."/>
            <person name="Vilgalys R."/>
            <person name="Henrissat B."/>
            <person name="Grigoriev I.V."/>
            <person name="Hibbett D."/>
            <person name="Nagy L.G."/>
            <person name="Martin F.M."/>
        </authorList>
    </citation>
    <scope>NUCLEOTIDE SEQUENCE</scope>
    <source>
        <strain evidence="2">Prilba</strain>
    </source>
</reference>
<gene>
    <name evidence="2" type="ORF">DFH94DRAFT_809290</name>
</gene>
<dbReference type="InterPro" id="IPR038765">
    <property type="entry name" value="Papain-like_cys_pep_sf"/>
</dbReference>
<reference evidence="2" key="2">
    <citation type="journal article" date="2020" name="Nat. Commun.">
        <title>Large-scale genome sequencing of mycorrhizal fungi provides insights into the early evolution of symbiotic traits.</title>
        <authorList>
            <person name="Miyauchi S."/>
            <person name="Kiss E."/>
            <person name="Kuo A."/>
            <person name="Drula E."/>
            <person name="Kohler A."/>
            <person name="Sanchez-Garcia M."/>
            <person name="Morin E."/>
            <person name="Andreopoulos B."/>
            <person name="Barry K.W."/>
            <person name="Bonito G."/>
            <person name="Buee M."/>
            <person name="Carver A."/>
            <person name="Chen C."/>
            <person name="Cichocki N."/>
            <person name="Clum A."/>
            <person name="Culley D."/>
            <person name="Crous P.W."/>
            <person name="Fauchery L."/>
            <person name="Girlanda M."/>
            <person name="Hayes R.D."/>
            <person name="Keri Z."/>
            <person name="LaButti K."/>
            <person name="Lipzen A."/>
            <person name="Lombard V."/>
            <person name="Magnuson J."/>
            <person name="Maillard F."/>
            <person name="Murat C."/>
            <person name="Nolan M."/>
            <person name="Ohm R.A."/>
            <person name="Pangilinan J."/>
            <person name="Pereira M.F."/>
            <person name="Perotto S."/>
            <person name="Peter M."/>
            <person name="Pfister S."/>
            <person name="Riley R."/>
            <person name="Sitrit Y."/>
            <person name="Stielow J.B."/>
            <person name="Szollosi G."/>
            <person name="Zifcakova L."/>
            <person name="Stursova M."/>
            <person name="Spatafora J.W."/>
            <person name="Tedersoo L."/>
            <person name="Vaario L.M."/>
            <person name="Yamada A."/>
            <person name="Yan M."/>
            <person name="Wang P."/>
            <person name="Xu J."/>
            <person name="Bruns T."/>
            <person name="Baldrian P."/>
            <person name="Vilgalys R."/>
            <person name="Dunand C."/>
            <person name="Henrissat B."/>
            <person name="Grigoriev I.V."/>
            <person name="Hibbett D."/>
            <person name="Nagy L.G."/>
            <person name="Martin F.M."/>
        </authorList>
    </citation>
    <scope>NUCLEOTIDE SEQUENCE</scope>
    <source>
        <strain evidence="2">Prilba</strain>
    </source>
</reference>
<keyword evidence="3" id="KW-1185">Reference proteome</keyword>
<dbReference type="Gene3D" id="3.90.70.10">
    <property type="entry name" value="Cysteine proteinases"/>
    <property type="match status" value="1"/>
</dbReference>